<sequence length="117" mass="13486">LAPEAEADMHMPFCTVADQCLRCDNVRAKREIERLRRVLRTTLDTLLDRTEELKDALAKVARTEKDLHDLRATRASRPYLITTCASRVLRNRQVTQGVIADLHVAHVVHDPRRLTYN</sequence>
<keyword evidence="1" id="KW-0175">Coiled coil</keyword>
<feature type="non-terminal residue" evidence="2">
    <location>
        <position position="1"/>
    </location>
</feature>
<gene>
    <name evidence="2" type="ORF">LCGC14_2365370</name>
</gene>
<accession>A0A0F9EHV5</accession>
<name>A0A0F9EHV5_9ZZZZ</name>
<protein>
    <submittedName>
        <fullName evidence="2">Uncharacterized protein</fullName>
    </submittedName>
</protein>
<feature type="coiled-coil region" evidence="1">
    <location>
        <begin position="25"/>
        <end position="73"/>
    </location>
</feature>
<evidence type="ECO:0000256" key="1">
    <source>
        <dbReference type="SAM" id="Coils"/>
    </source>
</evidence>
<dbReference type="AlphaFoldDB" id="A0A0F9EHV5"/>
<evidence type="ECO:0000313" key="2">
    <source>
        <dbReference type="EMBL" id="KKL44470.1"/>
    </source>
</evidence>
<reference evidence="2" key="1">
    <citation type="journal article" date="2015" name="Nature">
        <title>Complex archaea that bridge the gap between prokaryotes and eukaryotes.</title>
        <authorList>
            <person name="Spang A."/>
            <person name="Saw J.H."/>
            <person name="Jorgensen S.L."/>
            <person name="Zaremba-Niedzwiedzka K."/>
            <person name="Martijn J."/>
            <person name="Lind A.E."/>
            <person name="van Eijk R."/>
            <person name="Schleper C."/>
            <person name="Guy L."/>
            <person name="Ettema T.J."/>
        </authorList>
    </citation>
    <scope>NUCLEOTIDE SEQUENCE</scope>
</reference>
<comment type="caution">
    <text evidence="2">The sequence shown here is derived from an EMBL/GenBank/DDBJ whole genome shotgun (WGS) entry which is preliminary data.</text>
</comment>
<dbReference type="EMBL" id="LAZR01034747">
    <property type="protein sequence ID" value="KKL44470.1"/>
    <property type="molecule type" value="Genomic_DNA"/>
</dbReference>
<proteinExistence type="predicted"/>
<organism evidence="2">
    <name type="scientific">marine sediment metagenome</name>
    <dbReference type="NCBI Taxonomy" id="412755"/>
    <lineage>
        <taxon>unclassified sequences</taxon>
        <taxon>metagenomes</taxon>
        <taxon>ecological metagenomes</taxon>
    </lineage>
</organism>